<sequence length="134" mass="15074">MRTPSQKKLAVFFDGTWNRADQHAQDGQPCPTNIAKLFAATLPHDNQGIPQIVHYVQGVGTRRFERISGGGFGYGISENIKEGYRFLVSNYEPGDDIYLFGFSRGAYTARSLAGFIRNMGIVKREKLFLMDNSY</sequence>
<dbReference type="SUPFAM" id="SSF53474">
    <property type="entry name" value="alpha/beta-Hydrolases"/>
    <property type="match status" value="1"/>
</dbReference>
<dbReference type="PANTHER" id="PTHR33840">
    <property type="match status" value="1"/>
</dbReference>
<dbReference type="InterPro" id="IPR018712">
    <property type="entry name" value="Tle1-like_cat"/>
</dbReference>
<evidence type="ECO:0000313" key="2">
    <source>
        <dbReference type="EMBL" id="MBM3227110.1"/>
    </source>
</evidence>
<organism evidence="2 3">
    <name type="scientific">Tectimicrobiota bacterium</name>
    <dbReference type="NCBI Taxonomy" id="2528274"/>
    <lineage>
        <taxon>Bacteria</taxon>
        <taxon>Pseudomonadati</taxon>
        <taxon>Nitrospinota/Tectimicrobiota group</taxon>
        <taxon>Candidatus Tectimicrobiota</taxon>
    </lineage>
</organism>
<accession>A0A937W8G8</accession>
<reference evidence="2" key="1">
    <citation type="submission" date="2019-03" db="EMBL/GenBank/DDBJ databases">
        <title>Lake Tanganyika Metagenome-Assembled Genomes (MAGs).</title>
        <authorList>
            <person name="Tran P."/>
        </authorList>
    </citation>
    <scope>NUCLEOTIDE SEQUENCE</scope>
    <source>
        <strain evidence="2">K_DeepCast_65m_m2_066</strain>
    </source>
</reference>
<dbReference type="Proteomes" id="UP000712673">
    <property type="component" value="Unassembled WGS sequence"/>
</dbReference>
<evidence type="ECO:0000259" key="1">
    <source>
        <dbReference type="Pfam" id="PF09994"/>
    </source>
</evidence>
<protein>
    <submittedName>
        <fullName evidence="2">DUF2235 domain-containing protein</fullName>
    </submittedName>
</protein>
<comment type="caution">
    <text evidence="2">The sequence shown here is derived from an EMBL/GenBank/DDBJ whole genome shotgun (WGS) entry which is preliminary data.</text>
</comment>
<proteinExistence type="predicted"/>
<dbReference type="AlphaFoldDB" id="A0A937W8G8"/>
<gene>
    <name evidence="2" type="ORF">FJZ47_25365</name>
</gene>
<name>A0A937W8G8_UNCTE</name>
<feature type="domain" description="T6SS Phospholipase effector Tle1-like catalytic" evidence="1">
    <location>
        <begin position="7"/>
        <end position="127"/>
    </location>
</feature>
<dbReference type="Pfam" id="PF09994">
    <property type="entry name" value="T6SS_Tle1-like_cat"/>
    <property type="match status" value="1"/>
</dbReference>
<dbReference type="PANTHER" id="PTHR33840:SF1">
    <property type="entry name" value="TLE1 PHOSPHOLIPASE DOMAIN-CONTAINING PROTEIN"/>
    <property type="match status" value="1"/>
</dbReference>
<dbReference type="EMBL" id="VGLS01001198">
    <property type="protein sequence ID" value="MBM3227110.1"/>
    <property type="molecule type" value="Genomic_DNA"/>
</dbReference>
<evidence type="ECO:0000313" key="3">
    <source>
        <dbReference type="Proteomes" id="UP000712673"/>
    </source>
</evidence>
<dbReference type="InterPro" id="IPR029058">
    <property type="entry name" value="AB_hydrolase_fold"/>
</dbReference>